<reference evidence="1" key="1">
    <citation type="submission" date="2020-04" db="EMBL/GenBank/DDBJ databases">
        <authorList>
            <person name="Chiriac C."/>
            <person name="Salcher M."/>
            <person name="Ghai R."/>
            <person name="Kavagutti S V."/>
        </authorList>
    </citation>
    <scope>NUCLEOTIDE SEQUENCE</scope>
</reference>
<protein>
    <submittedName>
        <fullName evidence="1">Uncharacterized protein</fullName>
    </submittedName>
</protein>
<gene>
    <name evidence="1" type="ORF">UFOVP116_312</name>
</gene>
<organism evidence="1">
    <name type="scientific">uncultured Caudovirales phage</name>
    <dbReference type="NCBI Taxonomy" id="2100421"/>
    <lineage>
        <taxon>Viruses</taxon>
        <taxon>Duplodnaviria</taxon>
        <taxon>Heunggongvirae</taxon>
        <taxon>Uroviricota</taxon>
        <taxon>Caudoviricetes</taxon>
        <taxon>Peduoviridae</taxon>
        <taxon>Maltschvirus</taxon>
        <taxon>Maltschvirus maltsch</taxon>
    </lineage>
</organism>
<evidence type="ECO:0000313" key="1">
    <source>
        <dbReference type="EMBL" id="CAB4130185.1"/>
    </source>
</evidence>
<name>A0A6J5L845_9CAUD</name>
<sequence length="156" mass="17090">MRNKIAKISLFIALLQAQGLAHAFVTLTAINSAIACNASMDRKFWIAELTATYGAPLRNEGGALWFKGQGELYGSTVKEFFVSSKPGYQFIGAVLATTPDKLVEPIQTSRSFPTNLFQTPSDGWVGANAMHLKWHQQKFSKILCIGFGKYIAGVDQ</sequence>
<dbReference type="EMBL" id="LR796237">
    <property type="protein sequence ID" value="CAB4130185.1"/>
    <property type="molecule type" value="Genomic_DNA"/>
</dbReference>
<accession>A0A6J5L845</accession>
<proteinExistence type="predicted"/>